<evidence type="ECO:0000256" key="1">
    <source>
        <dbReference type="SAM" id="Phobius"/>
    </source>
</evidence>
<dbReference type="RefSeq" id="WP_312641951.1">
    <property type="nucleotide sequence ID" value="NZ_CP116967.1"/>
</dbReference>
<gene>
    <name evidence="2" type="ORF">PP769_15995</name>
</gene>
<dbReference type="EMBL" id="CP116967">
    <property type="protein sequence ID" value="WNM57454.1"/>
    <property type="molecule type" value="Genomic_DNA"/>
</dbReference>
<feature type="transmembrane region" description="Helical" evidence="1">
    <location>
        <begin position="103"/>
        <end position="121"/>
    </location>
</feature>
<sequence>MSPSSPPPFPMLPKRDRITILSALIGMIILAWVYVLYLWAKMPMMNSDGPGAIMQFHPWTPVDFVFVFLMWAVMMVGMMLPGAVPMTLLYAGMVRKAERQGSLMAPTGAFVAGYLALWSVFSVGATVVQWGLHAAAMLSPMMVAQSHVVGAGLLIVAGLYQLTPWKTACLNHCRAPAHFIAEHWRPGTSGAFRLGLHHGAFCLGCCWALMGLLFVGGVMNVLWIAAISVFVFLEKVLPVGPWSGGLGWVAGIGLIVSGVGVLFLA</sequence>
<dbReference type="AlphaFoldDB" id="A0AA96GEY4"/>
<keyword evidence="3" id="KW-1185">Reference proteome</keyword>
<feature type="transmembrane region" description="Helical" evidence="1">
    <location>
        <begin position="20"/>
        <end position="40"/>
    </location>
</feature>
<feature type="transmembrane region" description="Helical" evidence="1">
    <location>
        <begin position="245"/>
        <end position="264"/>
    </location>
</feature>
<proteinExistence type="predicted"/>
<name>A0AA96GEY4_9BACT</name>
<dbReference type="KEGG" id="nall:PP769_15995"/>
<reference evidence="2 3" key="1">
    <citation type="submission" date="2023-01" db="EMBL/GenBank/DDBJ databases">
        <title>Cultivation and genomic characterization of new, ubiquitous marine nitrite-oxidizing bacteria from the Nitrospirales.</title>
        <authorList>
            <person name="Mueller A.J."/>
            <person name="Daebeler A."/>
            <person name="Herbold C.W."/>
            <person name="Kirkegaard R.H."/>
            <person name="Daims H."/>
        </authorList>
    </citation>
    <scope>NUCLEOTIDE SEQUENCE [LARGE SCALE GENOMIC DNA]</scope>
    <source>
        <strain evidence="2 3">VA</strain>
    </source>
</reference>
<dbReference type="Pfam" id="PF09948">
    <property type="entry name" value="PpoB2"/>
    <property type="match status" value="1"/>
</dbReference>
<keyword evidence="1" id="KW-0812">Transmembrane</keyword>
<accession>A0AA96GEY4</accession>
<organism evidence="2 3">
    <name type="scientific">Candidatus Nitrospira allomarina</name>
    <dbReference type="NCBI Taxonomy" id="3020900"/>
    <lineage>
        <taxon>Bacteria</taxon>
        <taxon>Pseudomonadati</taxon>
        <taxon>Nitrospirota</taxon>
        <taxon>Nitrospiria</taxon>
        <taxon>Nitrospirales</taxon>
        <taxon>Nitrospiraceae</taxon>
        <taxon>Nitrospira</taxon>
    </lineage>
</organism>
<protein>
    <submittedName>
        <fullName evidence="2">DUF2182 domain-containing protein</fullName>
    </submittedName>
</protein>
<dbReference type="InterPro" id="IPR018688">
    <property type="entry name" value="PpoB2-like"/>
</dbReference>
<feature type="transmembrane region" description="Helical" evidence="1">
    <location>
        <begin position="64"/>
        <end position="91"/>
    </location>
</feature>
<feature type="transmembrane region" description="Helical" evidence="1">
    <location>
        <begin position="200"/>
        <end position="233"/>
    </location>
</feature>
<keyword evidence="1" id="KW-0472">Membrane</keyword>
<dbReference type="Proteomes" id="UP001302719">
    <property type="component" value="Chromosome"/>
</dbReference>
<evidence type="ECO:0000313" key="2">
    <source>
        <dbReference type="EMBL" id="WNM57454.1"/>
    </source>
</evidence>
<evidence type="ECO:0000313" key="3">
    <source>
        <dbReference type="Proteomes" id="UP001302719"/>
    </source>
</evidence>
<keyword evidence="1" id="KW-1133">Transmembrane helix</keyword>
<feature type="transmembrane region" description="Helical" evidence="1">
    <location>
        <begin position="141"/>
        <end position="160"/>
    </location>
</feature>